<dbReference type="Gene3D" id="3.40.50.720">
    <property type="entry name" value="NAD(P)-binding Rossmann-like Domain"/>
    <property type="match status" value="1"/>
</dbReference>
<dbReference type="InterPro" id="IPR055170">
    <property type="entry name" value="GFO_IDH_MocA-like_dom"/>
</dbReference>
<dbReference type="SUPFAM" id="SSF55347">
    <property type="entry name" value="Glyceraldehyde-3-phosphate dehydrogenase-like, C-terminal domain"/>
    <property type="match status" value="1"/>
</dbReference>
<name>A0ABV7DEH2_9HYPH</name>
<proteinExistence type="predicted"/>
<dbReference type="InterPro" id="IPR052515">
    <property type="entry name" value="Gfo/Idh/MocA_Oxidoreductase"/>
</dbReference>
<gene>
    <name evidence="3" type="ORF">ACFOHH_07775</name>
</gene>
<evidence type="ECO:0000313" key="4">
    <source>
        <dbReference type="Proteomes" id="UP001595377"/>
    </source>
</evidence>
<keyword evidence="4" id="KW-1185">Reference proteome</keyword>
<dbReference type="PANTHER" id="PTHR43249">
    <property type="entry name" value="UDP-N-ACETYL-2-AMINO-2-DEOXY-D-GLUCURONATE OXIDASE"/>
    <property type="match status" value="1"/>
</dbReference>
<sequence>MTGRLIRFGLIGAGVAAETHAREMARVEGGVIRSVHARDGRKARDFAAAFRIEAAHDDLAAFLSDPEMDAVIITTPNGLHRDYAIAAARAGKHVVVEKPLEISEARAREIVDACRAAGVGLEVIYQRRYAEAARQAMRDIADGRLGEILLVNIVDNQFRSPDYYRKDAWRGTKAVEGGGCVITQATHLIDLAQYIVGPVTSVRAQARTAFHAIETEDVAVALLTFANGAFGMFSASTAAFPGLRHLLTICGTKGSIILNGEHDQIVFRGVDGETATRQVPADFSFADPIDPRDYPTEGQRRQLQAIVRNLLSRADTTSSIALALRSVRVVDAIYRSAATGDTVTIGAD</sequence>
<reference evidence="4" key="1">
    <citation type="journal article" date="2019" name="Int. J. Syst. Evol. Microbiol.">
        <title>The Global Catalogue of Microorganisms (GCM) 10K type strain sequencing project: providing services to taxonomists for standard genome sequencing and annotation.</title>
        <authorList>
            <consortium name="The Broad Institute Genomics Platform"/>
            <consortium name="The Broad Institute Genome Sequencing Center for Infectious Disease"/>
            <person name="Wu L."/>
            <person name="Ma J."/>
        </authorList>
    </citation>
    <scope>NUCLEOTIDE SEQUENCE [LARGE SCALE GENOMIC DNA]</scope>
    <source>
        <strain evidence="4">KCTC 52677</strain>
    </source>
</reference>
<accession>A0ABV7DEH2</accession>
<evidence type="ECO:0000259" key="2">
    <source>
        <dbReference type="Pfam" id="PF22725"/>
    </source>
</evidence>
<organism evidence="3 4">
    <name type="scientific">Shinella pollutisoli</name>
    <dbReference type="NCBI Taxonomy" id="2250594"/>
    <lineage>
        <taxon>Bacteria</taxon>
        <taxon>Pseudomonadati</taxon>
        <taxon>Pseudomonadota</taxon>
        <taxon>Alphaproteobacteria</taxon>
        <taxon>Hyphomicrobiales</taxon>
        <taxon>Rhizobiaceae</taxon>
        <taxon>Shinella</taxon>
    </lineage>
</organism>
<dbReference type="InterPro" id="IPR000683">
    <property type="entry name" value="Gfo/Idh/MocA-like_OxRdtase_N"/>
</dbReference>
<protein>
    <submittedName>
        <fullName evidence="3">Gfo/Idh/MocA family protein</fullName>
    </submittedName>
</protein>
<dbReference type="InterPro" id="IPR036291">
    <property type="entry name" value="NAD(P)-bd_dom_sf"/>
</dbReference>
<comment type="caution">
    <text evidence="3">The sequence shown here is derived from an EMBL/GenBank/DDBJ whole genome shotgun (WGS) entry which is preliminary data.</text>
</comment>
<dbReference type="PANTHER" id="PTHR43249:SF1">
    <property type="entry name" value="D-GLUCOSIDE 3-DEHYDROGENASE"/>
    <property type="match status" value="1"/>
</dbReference>
<feature type="domain" description="Gfo/Idh/MocA-like oxidoreductase N-terminal" evidence="1">
    <location>
        <begin position="6"/>
        <end position="123"/>
    </location>
</feature>
<evidence type="ECO:0000259" key="1">
    <source>
        <dbReference type="Pfam" id="PF01408"/>
    </source>
</evidence>
<dbReference type="Pfam" id="PF01408">
    <property type="entry name" value="GFO_IDH_MocA"/>
    <property type="match status" value="1"/>
</dbReference>
<dbReference type="Pfam" id="PF22725">
    <property type="entry name" value="GFO_IDH_MocA_C3"/>
    <property type="match status" value="1"/>
</dbReference>
<feature type="domain" description="GFO/IDH/MocA-like oxidoreductase" evidence="2">
    <location>
        <begin position="135"/>
        <end position="256"/>
    </location>
</feature>
<dbReference type="SUPFAM" id="SSF51735">
    <property type="entry name" value="NAD(P)-binding Rossmann-fold domains"/>
    <property type="match status" value="1"/>
</dbReference>
<dbReference type="RefSeq" id="WP_257318293.1">
    <property type="nucleotide sequence ID" value="NZ_JANFDG010000047.1"/>
</dbReference>
<dbReference type="EMBL" id="JBHRSP010000013">
    <property type="protein sequence ID" value="MFC3072996.1"/>
    <property type="molecule type" value="Genomic_DNA"/>
</dbReference>
<dbReference type="Proteomes" id="UP001595377">
    <property type="component" value="Unassembled WGS sequence"/>
</dbReference>
<dbReference type="Gene3D" id="3.30.360.10">
    <property type="entry name" value="Dihydrodipicolinate Reductase, domain 2"/>
    <property type="match status" value="1"/>
</dbReference>
<evidence type="ECO:0000313" key="3">
    <source>
        <dbReference type="EMBL" id="MFC3072996.1"/>
    </source>
</evidence>